<comment type="caution">
    <text evidence="3">The sequence shown here is derived from an EMBL/GenBank/DDBJ whole genome shotgun (WGS) entry which is preliminary data.</text>
</comment>
<feature type="domain" description="Thioredoxin" evidence="2">
    <location>
        <begin position="8"/>
        <end position="150"/>
    </location>
</feature>
<dbReference type="PANTHER" id="PTHR42852">
    <property type="entry name" value="THIOL:DISULFIDE INTERCHANGE PROTEIN DSBE"/>
    <property type="match status" value="1"/>
</dbReference>
<proteinExistence type="predicted"/>
<gene>
    <name evidence="3" type="ORF">L0U88_09395</name>
</gene>
<dbReference type="Gene3D" id="3.40.30.10">
    <property type="entry name" value="Glutaredoxin"/>
    <property type="match status" value="1"/>
</dbReference>
<protein>
    <submittedName>
        <fullName evidence="3">TlpA family protein disulfide reductase</fullName>
    </submittedName>
</protein>
<reference evidence="3 4" key="1">
    <citation type="submission" date="2022-01" db="EMBL/GenBank/DDBJ databases">
        <title>Flavihumibacter sp. nov., isolated from sediment of a river.</title>
        <authorList>
            <person name="Liu H."/>
        </authorList>
    </citation>
    <scope>NUCLEOTIDE SEQUENCE [LARGE SCALE GENOMIC DNA]</scope>
    <source>
        <strain evidence="3 4">RY-1</strain>
    </source>
</reference>
<evidence type="ECO:0000259" key="2">
    <source>
        <dbReference type="PROSITE" id="PS51352"/>
    </source>
</evidence>
<feature type="signal peptide" evidence="1">
    <location>
        <begin position="1"/>
        <end position="19"/>
    </location>
</feature>
<feature type="chain" id="PRO_5045601420" evidence="1">
    <location>
        <begin position="20"/>
        <end position="158"/>
    </location>
</feature>
<dbReference type="PROSITE" id="PS51352">
    <property type="entry name" value="THIOREDOXIN_2"/>
    <property type="match status" value="1"/>
</dbReference>
<dbReference type="Proteomes" id="UP001200145">
    <property type="component" value="Unassembled WGS sequence"/>
</dbReference>
<dbReference type="InterPro" id="IPR013766">
    <property type="entry name" value="Thioredoxin_domain"/>
</dbReference>
<dbReference type="Pfam" id="PF00085">
    <property type="entry name" value="Thioredoxin"/>
    <property type="match status" value="1"/>
</dbReference>
<evidence type="ECO:0000313" key="4">
    <source>
        <dbReference type="Proteomes" id="UP001200145"/>
    </source>
</evidence>
<evidence type="ECO:0000313" key="3">
    <source>
        <dbReference type="EMBL" id="MCF1714839.1"/>
    </source>
</evidence>
<keyword evidence="4" id="KW-1185">Reference proteome</keyword>
<dbReference type="RefSeq" id="WP_234865792.1">
    <property type="nucleotide sequence ID" value="NZ_JAKEVY010000002.1"/>
</dbReference>
<dbReference type="InterPro" id="IPR036249">
    <property type="entry name" value="Thioredoxin-like_sf"/>
</dbReference>
<dbReference type="EMBL" id="JAKEVY010000002">
    <property type="protein sequence ID" value="MCF1714839.1"/>
    <property type="molecule type" value="Genomic_DNA"/>
</dbReference>
<keyword evidence="1" id="KW-0732">Signal</keyword>
<name>A0ABS9BGM7_9BACT</name>
<dbReference type="PANTHER" id="PTHR42852:SF13">
    <property type="entry name" value="PROTEIN DIPZ"/>
    <property type="match status" value="1"/>
</dbReference>
<dbReference type="SUPFAM" id="SSF52833">
    <property type="entry name" value="Thioredoxin-like"/>
    <property type="match status" value="1"/>
</dbReference>
<sequence>MKNLLCFLLLCFVFGIATAQSVKKLSIDELENYINASQKPMVVNFWATFCRPCIEELPHFLEARQQYPQVELVMVSLDLPGFYPGKIEQFLSSRNFAGPTQFWLNETNADSFCPRIDPSWDGAIPVTLWINPAKKYRKFINRAMTDAQIKLAFQELAY</sequence>
<dbReference type="CDD" id="cd02966">
    <property type="entry name" value="TlpA_like_family"/>
    <property type="match status" value="1"/>
</dbReference>
<accession>A0ABS9BGM7</accession>
<evidence type="ECO:0000256" key="1">
    <source>
        <dbReference type="SAM" id="SignalP"/>
    </source>
</evidence>
<dbReference type="InterPro" id="IPR050553">
    <property type="entry name" value="Thioredoxin_ResA/DsbE_sf"/>
</dbReference>
<organism evidence="3 4">
    <name type="scientific">Flavihumibacter fluminis</name>
    <dbReference type="NCBI Taxonomy" id="2909236"/>
    <lineage>
        <taxon>Bacteria</taxon>
        <taxon>Pseudomonadati</taxon>
        <taxon>Bacteroidota</taxon>
        <taxon>Chitinophagia</taxon>
        <taxon>Chitinophagales</taxon>
        <taxon>Chitinophagaceae</taxon>
        <taxon>Flavihumibacter</taxon>
    </lineage>
</organism>